<reference evidence="2" key="1">
    <citation type="journal article" date="2017" name="bioRxiv">
        <title>Comparative analysis of the genomes of Stylophora pistillata and Acropora digitifera provides evidence for extensive differences between species of corals.</title>
        <authorList>
            <person name="Voolstra C.R."/>
            <person name="Li Y."/>
            <person name="Liew Y.J."/>
            <person name="Baumgarten S."/>
            <person name="Zoccola D."/>
            <person name="Flot J.-F."/>
            <person name="Tambutte S."/>
            <person name="Allemand D."/>
            <person name="Aranda M."/>
        </authorList>
    </citation>
    <scope>NUCLEOTIDE SEQUENCE [LARGE SCALE GENOMIC DNA]</scope>
</reference>
<dbReference type="AlphaFoldDB" id="A0A2B4T032"/>
<organism evidence="1 2">
    <name type="scientific">Stylophora pistillata</name>
    <name type="common">Smooth cauliflower coral</name>
    <dbReference type="NCBI Taxonomy" id="50429"/>
    <lineage>
        <taxon>Eukaryota</taxon>
        <taxon>Metazoa</taxon>
        <taxon>Cnidaria</taxon>
        <taxon>Anthozoa</taxon>
        <taxon>Hexacorallia</taxon>
        <taxon>Scleractinia</taxon>
        <taxon>Astrocoeniina</taxon>
        <taxon>Pocilloporidae</taxon>
        <taxon>Stylophora</taxon>
    </lineage>
</organism>
<name>A0A2B4T032_STYPI</name>
<comment type="caution">
    <text evidence="1">The sequence shown here is derived from an EMBL/GenBank/DDBJ whole genome shotgun (WGS) entry which is preliminary data.</text>
</comment>
<gene>
    <name evidence="1" type="ORF">AWC38_SpisGene1031</name>
</gene>
<protein>
    <submittedName>
        <fullName evidence="1">Uncharacterized protein</fullName>
    </submittedName>
</protein>
<dbReference type="Proteomes" id="UP000225706">
    <property type="component" value="Unassembled WGS sequence"/>
</dbReference>
<dbReference type="EMBL" id="LSMT01000006">
    <property type="protein sequence ID" value="PFX34172.1"/>
    <property type="molecule type" value="Genomic_DNA"/>
</dbReference>
<evidence type="ECO:0000313" key="1">
    <source>
        <dbReference type="EMBL" id="PFX34172.1"/>
    </source>
</evidence>
<sequence>MYSSHRITRGHGESTLEVVVVYEHEGSVWERPTNCPDAEVLPDISRLNVFESYAWTPGASATLTDSDDSKEDLSATSALEAFNETRKKLSEHTSDAPTRKLKLQILSTKKKMAAFVKTIAGFMFSVIRRTRNCSKTYSHEHLMRCEECERLKFVIKHIEEKIQIKCNNSSMTERRGDMLYDLKQAEKDIFEWKAHIMRSTNQEKGKQDVIQQLDENTILVIMDWAMKFQP</sequence>
<keyword evidence="2" id="KW-1185">Reference proteome</keyword>
<proteinExistence type="predicted"/>
<evidence type="ECO:0000313" key="2">
    <source>
        <dbReference type="Proteomes" id="UP000225706"/>
    </source>
</evidence>
<accession>A0A2B4T032</accession>